<dbReference type="GO" id="GO:0004540">
    <property type="term" value="F:RNA nuclease activity"/>
    <property type="evidence" value="ECO:0007669"/>
    <property type="project" value="InterPro"/>
</dbReference>
<evidence type="ECO:0000259" key="1">
    <source>
        <dbReference type="Pfam" id="PF01936"/>
    </source>
</evidence>
<dbReference type="Pfam" id="PF01936">
    <property type="entry name" value="NYN"/>
    <property type="match status" value="1"/>
</dbReference>
<reference evidence="2 3" key="1">
    <citation type="journal article" date="2016" name="Nat. Commun.">
        <title>Thousands of microbial genomes shed light on interconnected biogeochemical processes in an aquifer system.</title>
        <authorList>
            <person name="Anantharaman K."/>
            <person name="Brown C.T."/>
            <person name="Hug L.A."/>
            <person name="Sharon I."/>
            <person name="Castelle C.J."/>
            <person name="Probst A.J."/>
            <person name="Thomas B.C."/>
            <person name="Singh A."/>
            <person name="Wilkins M.J."/>
            <person name="Karaoz U."/>
            <person name="Brodie E.L."/>
            <person name="Williams K.H."/>
            <person name="Hubbard S.S."/>
            <person name="Banfield J.F."/>
        </authorList>
    </citation>
    <scope>NUCLEOTIDE SEQUENCE [LARGE SCALE GENOMIC DNA]</scope>
</reference>
<evidence type="ECO:0000313" key="2">
    <source>
        <dbReference type="EMBL" id="OGY64545.1"/>
    </source>
</evidence>
<sequence length="166" mass="19650">MKNRESNYAFIDSNNLHLSIKELGWKLDYKKFYVYLKDKHHITKAYLFLGFLSENQEMYKKLQDDGYTLVFKPILQYKDGKVKGNCDAELVLQAMIDFAKYDKALLVSGDGDFYCLINYLYGKQKLKFVLVPNQNKYSALIKKSAKEKLLFMNNLRHKLEYKDNQK</sequence>
<gene>
    <name evidence="2" type="ORF">A3B92_00200</name>
</gene>
<dbReference type="InterPro" id="IPR021139">
    <property type="entry name" value="NYN"/>
</dbReference>
<dbReference type="PANTHER" id="PTHR35458">
    <property type="entry name" value="SLR0755 PROTEIN"/>
    <property type="match status" value="1"/>
</dbReference>
<dbReference type="STRING" id="1798404.A3B92_00200"/>
<organism evidence="2 3">
    <name type="scientific">Candidatus Harrisonbacteria bacterium RIFCSPHIGHO2_02_FULL_42_16</name>
    <dbReference type="NCBI Taxonomy" id="1798404"/>
    <lineage>
        <taxon>Bacteria</taxon>
        <taxon>Candidatus Harrisoniibacteriota</taxon>
    </lineage>
</organism>
<dbReference type="EMBL" id="MHJG01000002">
    <property type="protein sequence ID" value="OGY64545.1"/>
    <property type="molecule type" value="Genomic_DNA"/>
</dbReference>
<dbReference type="InterPro" id="IPR047140">
    <property type="entry name" value="LabA"/>
</dbReference>
<comment type="caution">
    <text evidence="2">The sequence shown here is derived from an EMBL/GenBank/DDBJ whole genome shotgun (WGS) entry which is preliminary data.</text>
</comment>
<proteinExistence type="predicted"/>
<accession>A0A1G1ZJ58</accession>
<evidence type="ECO:0000313" key="3">
    <source>
        <dbReference type="Proteomes" id="UP000177960"/>
    </source>
</evidence>
<dbReference type="Gene3D" id="3.40.50.1010">
    <property type="entry name" value="5'-nuclease"/>
    <property type="match status" value="1"/>
</dbReference>
<feature type="domain" description="NYN" evidence="1">
    <location>
        <begin position="10"/>
        <end position="142"/>
    </location>
</feature>
<dbReference type="Proteomes" id="UP000177960">
    <property type="component" value="Unassembled WGS sequence"/>
</dbReference>
<dbReference type="PANTHER" id="PTHR35458:SF2">
    <property type="entry name" value="SLR0755 PROTEIN"/>
    <property type="match status" value="1"/>
</dbReference>
<dbReference type="AlphaFoldDB" id="A0A1G1ZJ58"/>
<name>A0A1G1ZJ58_9BACT</name>
<protein>
    <recommendedName>
        <fullName evidence="1">NYN domain-containing protein</fullName>
    </recommendedName>
</protein>